<feature type="domain" description="SEP" evidence="2">
    <location>
        <begin position="26"/>
        <end position="91"/>
    </location>
</feature>
<sequence>MASKENTNMEERRGGISLPPSTQCPHAPSNVTFWRNGFTFGEGPLMSYEDPKNAAVLQDILSGQVPPTLLDAQPGQLVELAVSKRTNEDYVAEPKEPSDDSEAGVV</sequence>
<dbReference type="GO" id="GO:0005634">
    <property type="term" value="C:nucleus"/>
    <property type="evidence" value="ECO:0007669"/>
    <property type="project" value="TreeGrafter"/>
</dbReference>
<dbReference type="GO" id="GO:0043130">
    <property type="term" value="F:ubiquitin binding"/>
    <property type="evidence" value="ECO:0007669"/>
    <property type="project" value="TreeGrafter"/>
</dbReference>
<feature type="region of interest" description="Disordered" evidence="1">
    <location>
        <begin position="1"/>
        <end position="28"/>
    </location>
</feature>
<evidence type="ECO:0000259" key="2">
    <source>
        <dbReference type="PROSITE" id="PS51399"/>
    </source>
</evidence>
<feature type="compositionally biased region" description="Polar residues" evidence="1">
    <location>
        <begin position="19"/>
        <end position="28"/>
    </location>
</feature>
<dbReference type="GO" id="GO:0061025">
    <property type="term" value="P:membrane fusion"/>
    <property type="evidence" value="ECO:0007669"/>
    <property type="project" value="TreeGrafter"/>
</dbReference>
<proteinExistence type="predicted"/>
<reference evidence="3" key="1">
    <citation type="submission" date="2023-03" db="EMBL/GenBank/DDBJ databases">
        <title>Massive genome expansion in bonnet fungi (Mycena s.s.) driven by repeated elements and novel gene families across ecological guilds.</title>
        <authorList>
            <consortium name="Lawrence Berkeley National Laboratory"/>
            <person name="Harder C.B."/>
            <person name="Miyauchi S."/>
            <person name="Viragh M."/>
            <person name="Kuo A."/>
            <person name="Thoen E."/>
            <person name="Andreopoulos B."/>
            <person name="Lu D."/>
            <person name="Skrede I."/>
            <person name="Drula E."/>
            <person name="Henrissat B."/>
            <person name="Morin E."/>
            <person name="Kohler A."/>
            <person name="Barry K."/>
            <person name="LaButti K."/>
            <person name="Morin E."/>
            <person name="Salamov A."/>
            <person name="Lipzen A."/>
            <person name="Mereny Z."/>
            <person name="Hegedus B."/>
            <person name="Baldrian P."/>
            <person name="Stursova M."/>
            <person name="Weitz H."/>
            <person name="Taylor A."/>
            <person name="Grigoriev I.V."/>
            <person name="Nagy L.G."/>
            <person name="Martin F."/>
            <person name="Kauserud H."/>
        </authorList>
    </citation>
    <scope>NUCLEOTIDE SEQUENCE</scope>
    <source>
        <strain evidence="3">CBHHK173m</strain>
    </source>
</reference>
<accession>A0AAD6U7T7</accession>
<feature type="region of interest" description="Disordered" evidence="1">
    <location>
        <begin position="87"/>
        <end position="106"/>
    </location>
</feature>
<dbReference type="PANTHER" id="PTHR23333:SF20">
    <property type="entry name" value="NSFL1 COFACTOR P47"/>
    <property type="match status" value="1"/>
</dbReference>
<feature type="compositionally biased region" description="Basic and acidic residues" evidence="1">
    <location>
        <begin position="87"/>
        <end position="98"/>
    </location>
</feature>
<dbReference type="Pfam" id="PF08059">
    <property type="entry name" value="SEP"/>
    <property type="match status" value="1"/>
</dbReference>
<dbReference type="PROSITE" id="PS51399">
    <property type="entry name" value="SEP"/>
    <property type="match status" value="1"/>
</dbReference>
<evidence type="ECO:0000256" key="1">
    <source>
        <dbReference type="SAM" id="MobiDB-lite"/>
    </source>
</evidence>
<dbReference type="InterPro" id="IPR012989">
    <property type="entry name" value="SEP_domain"/>
</dbReference>
<dbReference type="Gene3D" id="3.30.420.210">
    <property type="entry name" value="SEP domain"/>
    <property type="match status" value="1"/>
</dbReference>
<comment type="caution">
    <text evidence="3">The sequence shown here is derived from an EMBL/GenBank/DDBJ whole genome shotgun (WGS) entry which is preliminary data.</text>
</comment>
<dbReference type="EMBL" id="JARJCN010000017">
    <property type="protein sequence ID" value="KAJ7092793.1"/>
    <property type="molecule type" value="Genomic_DNA"/>
</dbReference>
<organism evidence="3 4">
    <name type="scientific">Mycena belliarum</name>
    <dbReference type="NCBI Taxonomy" id="1033014"/>
    <lineage>
        <taxon>Eukaryota</taxon>
        <taxon>Fungi</taxon>
        <taxon>Dikarya</taxon>
        <taxon>Basidiomycota</taxon>
        <taxon>Agaricomycotina</taxon>
        <taxon>Agaricomycetes</taxon>
        <taxon>Agaricomycetidae</taxon>
        <taxon>Agaricales</taxon>
        <taxon>Marasmiineae</taxon>
        <taxon>Mycenaceae</taxon>
        <taxon>Mycena</taxon>
    </lineage>
</organism>
<dbReference type="GO" id="GO:0031468">
    <property type="term" value="P:nuclear membrane reassembly"/>
    <property type="evidence" value="ECO:0007669"/>
    <property type="project" value="TreeGrafter"/>
</dbReference>
<dbReference type="InterPro" id="IPR036241">
    <property type="entry name" value="NSFL1C_SEP_dom_sf"/>
</dbReference>
<dbReference type="GO" id="GO:0007030">
    <property type="term" value="P:Golgi organization"/>
    <property type="evidence" value="ECO:0007669"/>
    <property type="project" value="TreeGrafter"/>
</dbReference>
<dbReference type="PANTHER" id="PTHR23333">
    <property type="entry name" value="UBX DOMAIN CONTAINING PROTEIN"/>
    <property type="match status" value="1"/>
</dbReference>
<dbReference type="AlphaFoldDB" id="A0AAD6U7T7"/>
<gene>
    <name evidence="3" type="ORF">B0H15DRAFT_799276</name>
</gene>
<dbReference type="SUPFAM" id="SSF102848">
    <property type="entry name" value="NSFL1 (p97 ATPase) cofactor p47, SEP domain"/>
    <property type="match status" value="1"/>
</dbReference>
<protein>
    <submittedName>
        <fullName evidence="3">SEP domain-containing protein</fullName>
    </submittedName>
</protein>
<evidence type="ECO:0000313" key="4">
    <source>
        <dbReference type="Proteomes" id="UP001222325"/>
    </source>
</evidence>
<dbReference type="SMART" id="SM00553">
    <property type="entry name" value="SEP"/>
    <property type="match status" value="1"/>
</dbReference>
<dbReference type="FunFam" id="3.30.420.210:FF:000002">
    <property type="entry name" value="UBX domain-containing protein 1"/>
    <property type="match status" value="1"/>
</dbReference>
<evidence type="ECO:0000313" key="3">
    <source>
        <dbReference type="EMBL" id="KAJ7092793.1"/>
    </source>
</evidence>
<dbReference type="GO" id="GO:0043161">
    <property type="term" value="P:proteasome-mediated ubiquitin-dependent protein catabolic process"/>
    <property type="evidence" value="ECO:0007669"/>
    <property type="project" value="TreeGrafter"/>
</dbReference>
<name>A0AAD6U7T7_9AGAR</name>
<dbReference type="Proteomes" id="UP001222325">
    <property type="component" value="Unassembled WGS sequence"/>
</dbReference>
<dbReference type="GO" id="GO:0000045">
    <property type="term" value="P:autophagosome assembly"/>
    <property type="evidence" value="ECO:0007669"/>
    <property type="project" value="TreeGrafter"/>
</dbReference>
<dbReference type="GO" id="GO:0005829">
    <property type="term" value="C:cytosol"/>
    <property type="evidence" value="ECO:0007669"/>
    <property type="project" value="TreeGrafter"/>
</dbReference>
<keyword evidence="4" id="KW-1185">Reference proteome</keyword>